<evidence type="ECO:0000256" key="1">
    <source>
        <dbReference type="ARBA" id="ARBA00022741"/>
    </source>
</evidence>
<dbReference type="Gene3D" id="1.10.8.430">
    <property type="entry name" value="Helical domain of apoptotic protease-activating factors"/>
    <property type="match status" value="1"/>
</dbReference>
<dbReference type="Proteomes" id="UP000237105">
    <property type="component" value="Unassembled WGS sequence"/>
</dbReference>
<dbReference type="Pfam" id="PF00931">
    <property type="entry name" value="NB-ARC"/>
    <property type="match status" value="1"/>
</dbReference>
<dbReference type="GO" id="GO:0043531">
    <property type="term" value="F:ADP binding"/>
    <property type="evidence" value="ECO:0007669"/>
    <property type="project" value="InterPro"/>
</dbReference>
<evidence type="ECO:0000256" key="3">
    <source>
        <dbReference type="ARBA" id="ARBA00022840"/>
    </source>
</evidence>
<gene>
    <name evidence="6" type="ORF">PanWU01x14_079550</name>
</gene>
<dbReference type="InterPro" id="IPR027417">
    <property type="entry name" value="P-loop_NTPase"/>
</dbReference>
<sequence length="378" mass="43681">MFELGFWATLSLVQQKIELVKQIWGYVLLFPEWLNYLNELDEKVKTLRRKQEVLSSIEDDISETLKGAEFETGKKRKREVEIWLENVKRKKEDVQSIELEITEKKYFLRPWLGSCIDRNLQEVQELCERGQFSEGLFLDVIPTSREPLVTQSLVGQDSNLETIWEWLNDSNVSRIGVYGRKGVGKTAILIRIQNRLLDVSTSTFEHVYWVSVPEKPSVHKLQDVIAKQIGLSLSDEDKIIRAAKLHRALTLRNRCVIILDGVWKPFIDEVGIPSQRSGCKLILSTQTLRDCRKMDCQRTLEIKPLSHEEAVDLFKEKLSSSAPLGRDFGDIMDQIVKECQGLPLWILTEAEELRGVEDINEWRNALAEAREYRNGLPS</sequence>
<evidence type="ECO:0000313" key="6">
    <source>
        <dbReference type="EMBL" id="PON70581.1"/>
    </source>
</evidence>
<keyword evidence="1" id="KW-0547">Nucleotide-binding</keyword>
<evidence type="ECO:0000313" key="7">
    <source>
        <dbReference type="Proteomes" id="UP000237105"/>
    </source>
</evidence>
<dbReference type="EMBL" id="JXTB01000049">
    <property type="protein sequence ID" value="PON70581.1"/>
    <property type="molecule type" value="Genomic_DNA"/>
</dbReference>
<proteinExistence type="predicted"/>
<dbReference type="GO" id="GO:0005524">
    <property type="term" value="F:ATP binding"/>
    <property type="evidence" value="ECO:0007669"/>
    <property type="project" value="UniProtKB-KW"/>
</dbReference>
<organism evidence="6 7">
    <name type="scientific">Parasponia andersonii</name>
    <name type="common">Sponia andersonii</name>
    <dbReference type="NCBI Taxonomy" id="3476"/>
    <lineage>
        <taxon>Eukaryota</taxon>
        <taxon>Viridiplantae</taxon>
        <taxon>Streptophyta</taxon>
        <taxon>Embryophyta</taxon>
        <taxon>Tracheophyta</taxon>
        <taxon>Spermatophyta</taxon>
        <taxon>Magnoliopsida</taxon>
        <taxon>eudicotyledons</taxon>
        <taxon>Gunneridae</taxon>
        <taxon>Pentapetalae</taxon>
        <taxon>rosids</taxon>
        <taxon>fabids</taxon>
        <taxon>Rosales</taxon>
        <taxon>Cannabaceae</taxon>
        <taxon>Parasponia</taxon>
    </lineage>
</organism>
<dbReference type="GO" id="GO:0006952">
    <property type="term" value="P:defense response"/>
    <property type="evidence" value="ECO:0007669"/>
    <property type="project" value="UniProtKB-KW"/>
</dbReference>
<dbReference type="OrthoDB" id="664960at2759"/>
<dbReference type="SUPFAM" id="SSF52540">
    <property type="entry name" value="P-loop containing nucleoside triphosphate hydrolases"/>
    <property type="match status" value="1"/>
</dbReference>
<evidence type="ECO:0000259" key="5">
    <source>
        <dbReference type="Pfam" id="PF00931"/>
    </source>
</evidence>
<dbReference type="Gene3D" id="3.40.50.300">
    <property type="entry name" value="P-loop containing nucleotide triphosphate hydrolases"/>
    <property type="match status" value="1"/>
</dbReference>
<dbReference type="InterPro" id="IPR042197">
    <property type="entry name" value="Apaf_helical"/>
</dbReference>
<protein>
    <submittedName>
        <fullName evidence="6">NB-ARC domain containing protein</fullName>
    </submittedName>
</protein>
<accession>A0A2P5DBB4</accession>
<keyword evidence="2" id="KW-0611">Plant defense</keyword>
<keyword evidence="3" id="KW-0067">ATP-binding</keyword>
<feature type="domain" description="NB-ARC" evidence="5">
    <location>
        <begin position="157"/>
        <end position="317"/>
    </location>
</feature>
<dbReference type="PRINTS" id="PR00364">
    <property type="entry name" value="DISEASERSIST"/>
</dbReference>
<reference evidence="7" key="1">
    <citation type="submission" date="2016-06" db="EMBL/GenBank/DDBJ databases">
        <title>Parallel loss of symbiosis genes in relatives of nitrogen-fixing non-legume Parasponia.</title>
        <authorList>
            <person name="Van Velzen R."/>
            <person name="Holmer R."/>
            <person name="Bu F."/>
            <person name="Rutten L."/>
            <person name="Van Zeijl A."/>
            <person name="Liu W."/>
            <person name="Santuari L."/>
            <person name="Cao Q."/>
            <person name="Sharma T."/>
            <person name="Shen D."/>
            <person name="Roswanjaya Y."/>
            <person name="Wardhani T."/>
            <person name="Kalhor M.S."/>
            <person name="Jansen J."/>
            <person name="Van den Hoogen J."/>
            <person name="Gungor B."/>
            <person name="Hartog M."/>
            <person name="Hontelez J."/>
            <person name="Verver J."/>
            <person name="Yang W.-C."/>
            <person name="Schijlen E."/>
            <person name="Repin R."/>
            <person name="Schilthuizen M."/>
            <person name="Schranz E."/>
            <person name="Heidstra R."/>
            <person name="Miyata K."/>
            <person name="Fedorova E."/>
            <person name="Kohlen W."/>
            <person name="Bisseling T."/>
            <person name="Smit S."/>
            <person name="Geurts R."/>
        </authorList>
    </citation>
    <scope>NUCLEOTIDE SEQUENCE [LARGE SCALE GENOMIC DNA]</scope>
    <source>
        <strain evidence="7">cv. WU1-14</strain>
    </source>
</reference>
<dbReference type="PANTHER" id="PTHR33463:SF187">
    <property type="entry name" value="AND NB-ARC DOMAIN DISEASE RESISTANCE PROTEIN, PUTATIVE-RELATED"/>
    <property type="match status" value="1"/>
</dbReference>
<name>A0A2P5DBB4_PARAD</name>
<evidence type="ECO:0000256" key="2">
    <source>
        <dbReference type="ARBA" id="ARBA00022821"/>
    </source>
</evidence>
<dbReference type="STRING" id="3476.A0A2P5DBB4"/>
<dbReference type="PANTHER" id="PTHR33463">
    <property type="entry name" value="NB-ARC DOMAIN-CONTAINING PROTEIN-RELATED"/>
    <property type="match status" value="1"/>
</dbReference>
<dbReference type="AlphaFoldDB" id="A0A2P5DBB4"/>
<keyword evidence="7" id="KW-1185">Reference proteome</keyword>
<keyword evidence="4" id="KW-0175">Coiled coil</keyword>
<evidence type="ECO:0000256" key="4">
    <source>
        <dbReference type="SAM" id="Coils"/>
    </source>
</evidence>
<dbReference type="InterPro" id="IPR050905">
    <property type="entry name" value="Plant_NBS-LRR"/>
</dbReference>
<comment type="caution">
    <text evidence="6">The sequence shown here is derived from an EMBL/GenBank/DDBJ whole genome shotgun (WGS) entry which is preliminary data.</text>
</comment>
<feature type="coiled-coil region" evidence="4">
    <location>
        <begin position="37"/>
        <end position="100"/>
    </location>
</feature>
<dbReference type="InterPro" id="IPR002182">
    <property type="entry name" value="NB-ARC"/>
</dbReference>